<comment type="caution">
    <text evidence="1">The sequence shown here is derived from an EMBL/GenBank/DDBJ whole genome shotgun (WGS) entry which is preliminary data.</text>
</comment>
<name>A0A2V4P7S7_VIBCL</name>
<protein>
    <submittedName>
        <fullName evidence="1">Uncharacterized protein</fullName>
    </submittedName>
</protein>
<reference evidence="1 2" key="1">
    <citation type="submission" date="2018-09" db="EMBL/GenBank/DDBJ databases">
        <title>Genomic epidemiology reveals two lineages of Vibrio cholerae that can cause global cholera epidemics despite absence of cholera toxin gene.</title>
        <authorList>
            <person name="Wang H."/>
            <person name="Zen W."/>
            <person name="Yu H."/>
            <person name="Zhang W."/>
            <person name="Pan J."/>
            <person name="Yang C."/>
            <person name="Cui Y."/>
        </authorList>
    </citation>
    <scope>NUCLEOTIDE SEQUENCE [LARGE SCALE GENOMIC DNA]</scope>
    <source>
        <strain evidence="1 2">00-1_S85</strain>
    </source>
</reference>
<gene>
    <name evidence="1" type="ORF">D6U24_00745</name>
</gene>
<accession>A0A2V4P7S7</accession>
<evidence type="ECO:0000313" key="1">
    <source>
        <dbReference type="EMBL" id="MVD21870.1"/>
    </source>
</evidence>
<dbReference type="EMBL" id="QZRB01000001">
    <property type="protein sequence ID" value="MVD21870.1"/>
    <property type="molecule type" value="Genomic_DNA"/>
</dbReference>
<dbReference type="AlphaFoldDB" id="A0A2V4P7S7"/>
<sequence>MVAQKIINALTSHVFINVDELDLSSDFVHGAILSGIELKSHFLSNKKSHFSLASTPFADNLTKLTLGSLPNLVARMLQA</sequence>
<evidence type="ECO:0000313" key="2">
    <source>
        <dbReference type="Proteomes" id="UP000471242"/>
    </source>
</evidence>
<proteinExistence type="predicted"/>
<dbReference type="Proteomes" id="UP000471242">
    <property type="component" value="Unassembled WGS sequence"/>
</dbReference>
<organism evidence="1 2">
    <name type="scientific">Vibrio cholerae</name>
    <dbReference type="NCBI Taxonomy" id="666"/>
    <lineage>
        <taxon>Bacteria</taxon>
        <taxon>Pseudomonadati</taxon>
        <taxon>Pseudomonadota</taxon>
        <taxon>Gammaproteobacteria</taxon>
        <taxon>Vibrionales</taxon>
        <taxon>Vibrionaceae</taxon>
        <taxon>Vibrio</taxon>
    </lineage>
</organism>